<dbReference type="Proteomes" id="UP000257109">
    <property type="component" value="Unassembled WGS sequence"/>
</dbReference>
<protein>
    <submittedName>
        <fullName evidence="2">Copia protein</fullName>
    </submittedName>
</protein>
<comment type="caution">
    <text evidence="2">The sequence shown here is derived from an EMBL/GenBank/DDBJ whole genome shotgun (WGS) entry which is preliminary data.</text>
</comment>
<evidence type="ECO:0000256" key="1">
    <source>
        <dbReference type="SAM" id="MobiDB-lite"/>
    </source>
</evidence>
<feature type="region of interest" description="Disordered" evidence="1">
    <location>
        <begin position="301"/>
        <end position="320"/>
    </location>
</feature>
<gene>
    <name evidence="2" type="primary">GIP</name>
    <name evidence="2" type="ORF">CR513_19761</name>
</gene>
<evidence type="ECO:0000313" key="2">
    <source>
        <dbReference type="EMBL" id="RDX97463.1"/>
    </source>
</evidence>
<sequence>MTQFIIVQIYVDDIIFRVTDESLCEEFLNYHDGRIEVLGLHINQANDGIYIHQTMYVKELLKNFNSDDMCTPMHPTSILTLYDSNKMVYQTTYKGMISSLLYLIASRPNIMFRVYLCAHFQDDPRESHLIIIKRTTKLGLWFKKSNKYRLTGYYVTDYAGDRIISTSGGKQETRHHFPLNDNIPLLCDNTIVINLSKNHILHSKAKHIEIKHHFIRDYIHKGIFDIKFINTNKQLADIFTKPLPKDKLIHIRELLDRIENLEDLVMYIILELRTWIALDWNHSRGMSSLYLDPLHLTKETGPRGTFPKRGLPSSKGYQHP</sequence>
<dbReference type="PANTHER" id="PTHR11439">
    <property type="entry name" value="GAG-POL-RELATED RETROTRANSPOSON"/>
    <property type="match status" value="1"/>
</dbReference>
<dbReference type="AlphaFoldDB" id="A0A371H488"/>
<reference evidence="2" key="1">
    <citation type="submission" date="2018-05" db="EMBL/GenBank/DDBJ databases">
        <title>Draft genome of Mucuna pruriens seed.</title>
        <authorList>
            <person name="Nnadi N.E."/>
            <person name="Vos R."/>
            <person name="Hasami M.H."/>
            <person name="Devisetty U.K."/>
            <person name="Aguiy J.C."/>
        </authorList>
    </citation>
    <scope>NUCLEOTIDE SEQUENCE [LARGE SCALE GENOMIC DNA]</scope>
    <source>
        <strain evidence="2">JCA_2017</strain>
    </source>
</reference>
<feature type="non-terminal residue" evidence="2">
    <location>
        <position position="1"/>
    </location>
</feature>
<proteinExistence type="predicted"/>
<accession>A0A371H488</accession>
<dbReference type="PANTHER" id="PTHR11439:SF442">
    <property type="entry name" value="CYSTEINE-RICH RLK (RECEPTOR-LIKE PROTEIN KINASE) 8"/>
    <property type="match status" value="1"/>
</dbReference>
<name>A0A371H488_MUCPR</name>
<dbReference type="STRING" id="157652.A0A371H488"/>
<organism evidence="2 3">
    <name type="scientific">Mucuna pruriens</name>
    <name type="common">Velvet bean</name>
    <name type="synonym">Dolichos pruriens</name>
    <dbReference type="NCBI Taxonomy" id="157652"/>
    <lineage>
        <taxon>Eukaryota</taxon>
        <taxon>Viridiplantae</taxon>
        <taxon>Streptophyta</taxon>
        <taxon>Embryophyta</taxon>
        <taxon>Tracheophyta</taxon>
        <taxon>Spermatophyta</taxon>
        <taxon>Magnoliopsida</taxon>
        <taxon>eudicotyledons</taxon>
        <taxon>Gunneridae</taxon>
        <taxon>Pentapetalae</taxon>
        <taxon>rosids</taxon>
        <taxon>fabids</taxon>
        <taxon>Fabales</taxon>
        <taxon>Fabaceae</taxon>
        <taxon>Papilionoideae</taxon>
        <taxon>50 kb inversion clade</taxon>
        <taxon>NPAAA clade</taxon>
        <taxon>indigoferoid/millettioid clade</taxon>
        <taxon>Phaseoleae</taxon>
        <taxon>Mucuna</taxon>
    </lineage>
</organism>
<dbReference type="CDD" id="cd09272">
    <property type="entry name" value="RNase_HI_RT_Ty1"/>
    <property type="match status" value="1"/>
</dbReference>
<dbReference type="EMBL" id="QJKJ01003650">
    <property type="protein sequence ID" value="RDX97463.1"/>
    <property type="molecule type" value="Genomic_DNA"/>
</dbReference>
<evidence type="ECO:0000313" key="3">
    <source>
        <dbReference type="Proteomes" id="UP000257109"/>
    </source>
</evidence>
<keyword evidence="3" id="KW-1185">Reference proteome</keyword>